<evidence type="ECO:0000313" key="1">
    <source>
        <dbReference type="EMBL" id="KAK0502725.1"/>
    </source>
</evidence>
<proteinExistence type="predicted"/>
<dbReference type="AlphaFoldDB" id="A0AA39V2A8"/>
<dbReference type="EMBL" id="JAUEPU010000004">
    <property type="protein sequence ID" value="KAK0502725.1"/>
    <property type="molecule type" value="Genomic_DNA"/>
</dbReference>
<reference evidence="1" key="1">
    <citation type="submission" date="2023-06" db="EMBL/GenBank/DDBJ databases">
        <authorList>
            <consortium name="Lawrence Berkeley National Laboratory"/>
            <person name="Ahrendt S."/>
            <person name="Sahu N."/>
            <person name="Indic B."/>
            <person name="Wong-Bajracharya J."/>
            <person name="Merenyi Z."/>
            <person name="Ke H.-M."/>
            <person name="Monk M."/>
            <person name="Kocsube S."/>
            <person name="Drula E."/>
            <person name="Lipzen A."/>
            <person name="Balint B."/>
            <person name="Henrissat B."/>
            <person name="Andreopoulos B."/>
            <person name="Martin F.M."/>
            <person name="Harder C.B."/>
            <person name="Rigling D."/>
            <person name="Ford K.L."/>
            <person name="Foster G.D."/>
            <person name="Pangilinan J."/>
            <person name="Papanicolaou A."/>
            <person name="Barry K."/>
            <person name="LaButti K."/>
            <person name="Viragh M."/>
            <person name="Koriabine M."/>
            <person name="Yan M."/>
            <person name="Riley R."/>
            <person name="Champramary S."/>
            <person name="Plett K.L."/>
            <person name="Tsai I.J."/>
            <person name="Slot J."/>
            <person name="Sipos G."/>
            <person name="Plett J."/>
            <person name="Nagy L.G."/>
            <person name="Grigoriev I.V."/>
        </authorList>
    </citation>
    <scope>NUCLEOTIDE SEQUENCE</scope>
    <source>
        <strain evidence="1">HWK02</strain>
    </source>
</reference>
<dbReference type="Proteomes" id="UP001175228">
    <property type="component" value="Unassembled WGS sequence"/>
</dbReference>
<keyword evidence="2" id="KW-1185">Reference proteome</keyword>
<gene>
    <name evidence="1" type="ORF">EDD18DRAFT_604403</name>
</gene>
<accession>A0AA39V2A8</accession>
<organism evidence="1 2">
    <name type="scientific">Armillaria luteobubalina</name>
    <dbReference type="NCBI Taxonomy" id="153913"/>
    <lineage>
        <taxon>Eukaryota</taxon>
        <taxon>Fungi</taxon>
        <taxon>Dikarya</taxon>
        <taxon>Basidiomycota</taxon>
        <taxon>Agaricomycotina</taxon>
        <taxon>Agaricomycetes</taxon>
        <taxon>Agaricomycetidae</taxon>
        <taxon>Agaricales</taxon>
        <taxon>Marasmiineae</taxon>
        <taxon>Physalacriaceae</taxon>
        <taxon>Armillaria</taxon>
    </lineage>
</organism>
<name>A0AA39V2A8_9AGAR</name>
<comment type="caution">
    <text evidence="1">The sequence shown here is derived from an EMBL/GenBank/DDBJ whole genome shotgun (WGS) entry which is preliminary data.</text>
</comment>
<evidence type="ECO:0000313" key="2">
    <source>
        <dbReference type="Proteomes" id="UP001175228"/>
    </source>
</evidence>
<protein>
    <submittedName>
        <fullName evidence="1">Uncharacterized protein</fullName>
    </submittedName>
</protein>
<sequence>MGQTTEEKYFQGLVNMIYPKCIVRRIYRTCWLTNKHGRERTGGLLGAERGTPEIRVVLDIDGDLKEHKNPLPYASKFNMSCYRATFAFCTLLEFLNSSTESKIHKEYTNLGTSGKIAIPFSFPTTNGRMTWNAQKSSKSVCWRGWTGGRHGCRGVIINLNTNGLKYMARERTNIDPGPGGPCMLKRSTIFTLTEQFTTFRSTGTHILLS</sequence>